<dbReference type="AlphaFoldDB" id="A0A380ZV14"/>
<feature type="signal peptide" evidence="2">
    <location>
        <begin position="1"/>
        <end position="21"/>
    </location>
</feature>
<dbReference type="InterPro" id="IPR029046">
    <property type="entry name" value="LolA/LolB/LppX"/>
</dbReference>
<sequence length="213" mass="24004">MLTKKIFIASSFLLSSAVAFGQTIDDKSKKILDAVTQKYHTNKNNYFKFSFGSGTQGKVTKTEHGIYYSAGDKYKLKIMGTEQIYDGNKIYNISEEDSEVTIAKPNENQAMFSPINYLANYRKDFNVSHAGQLKINGIKADYIKLTPVKKSGLSIVKLFIDTKNNSIIKLEQHGTNKDVAVIAIKEHKANQNLSSDMFIFNKSKYANYIITEL</sequence>
<gene>
    <name evidence="3" type="ORF">NCTC11661_01981</name>
</gene>
<evidence type="ECO:0000256" key="1">
    <source>
        <dbReference type="ARBA" id="ARBA00022729"/>
    </source>
</evidence>
<keyword evidence="3" id="KW-0449">Lipoprotein</keyword>
<name>A0A380ZV14_9FLAO</name>
<feature type="chain" id="PRO_5016971785" evidence="2">
    <location>
        <begin position="22"/>
        <end position="213"/>
    </location>
</feature>
<protein>
    <submittedName>
        <fullName evidence="3">Outer membrane lipoprotein-sorting protein</fullName>
    </submittedName>
</protein>
<dbReference type="Proteomes" id="UP000255515">
    <property type="component" value="Unassembled WGS sequence"/>
</dbReference>
<dbReference type="Gene3D" id="2.50.20.10">
    <property type="entry name" value="Lipoprotein localisation LolA/LolB/LppX"/>
    <property type="match status" value="1"/>
</dbReference>
<proteinExistence type="predicted"/>
<accession>A0A380ZV14</accession>
<dbReference type="SUPFAM" id="SSF89392">
    <property type="entry name" value="Prokaryotic lipoproteins and lipoprotein localization factors"/>
    <property type="match status" value="1"/>
</dbReference>
<dbReference type="RefSeq" id="WP_002687993.1">
    <property type="nucleotide sequence ID" value="NZ_JBHWND010000023.1"/>
</dbReference>
<keyword evidence="1 2" id="KW-0732">Signal</keyword>
<dbReference type="EMBL" id="UFTJ01000003">
    <property type="protein sequence ID" value="SUV52835.1"/>
    <property type="molecule type" value="Genomic_DNA"/>
</dbReference>
<dbReference type="InterPro" id="IPR004564">
    <property type="entry name" value="OM_lipoprot_carrier_LolA-like"/>
</dbReference>
<evidence type="ECO:0000313" key="3">
    <source>
        <dbReference type="EMBL" id="SUV52835.1"/>
    </source>
</evidence>
<organism evidence="3 4">
    <name type="scientific">Bergeyella zoohelcum</name>
    <dbReference type="NCBI Taxonomy" id="1015"/>
    <lineage>
        <taxon>Bacteria</taxon>
        <taxon>Pseudomonadati</taxon>
        <taxon>Bacteroidota</taxon>
        <taxon>Flavobacteriia</taxon>
        <taxon>Flavobacteriales</taxon>
        <taxon>Weeksellaceae</taxon>
        <taxon>Bergeyella</taxon>
    </lineage>
</organism>
<evidence type="ECO:0000313" key="4">
    <source>
        <dbReference type="Proteomes" id="UP000255515"/>
    </source>
</evidence>
<evidence type="ECO:0000256" key="2">
    <source>
        <dbReference type="SAM" id="SignalP"/>
    </source>
</evidence>
<dbReference type="CDD" id="cd16325">
    <property type="entry name" value="LolA"/>
    <property type="match status" value="1"/>
</dbReference>
<reference evidence="3 4" key="1">
    <citation type="submission" date="2018-06" db="EMBL/GenBank/DDBJ databases">
        <authorList>
            <consortium name="Pathogen Informatics"/>
            <person name="Doyle S."/>
        </authorList>
    </citation>
    <scope>NUCLEOTIDE SEQUENCE [LARGE SCALE GENOMIC DNA]</scope>
    <source>
        <strain evidence="3 4">NCTC11661</strain>
    </source>
</reference>